<dbReference type="AlphaFoldDB" id="A0A844BKI1"/>
<gene>
    <name evidence="2" type="ORF">GIY11_10455</name>
</gene>
<name>A0A844BKI1_9LACT</name>
<evidence type="ECO:0000256" key="1">
    <source>
        <dbReference type="SAM" id="SignalP"/>
    </source>
</evidence>
<feature type="chain" id="PRO_5039633682" evidence="1">
    <location>
        <begin position="23"/>
        <end position="142"/>
    </location>
</feature>
<evidence type="ECO:0000313" key="3">
    <source>
        <dbReference type="Proteomes" id="UP000469870"/>
    </source>
</evidence>
<feature type="signal peptide" evidence="1">
    <location>
        <begin position="1"/>
        <end position="22"/>
    </location>
</feature>
<evidence type="ECO:0000313" key="2">
    <source>
        <dbReference type="EMBL" id="MRI82430.1"/>
    </source>
</evidence>
<dbReference type="Proteomes" id="UP000469870">
    <property type="component" value="Unassembled WGS sequence"/>
</dbReference>
<keyword evidence="1" id="KW-0732">Signal</keyword>
<organism evidence="2 3">
    <name type="scientific">Fundicoccus ignavus</name>
    <dbReference type="NCBI Taxonomy" id="2664442"/>
    <lineage>
        <taxon>Bacteria</taxon>
        <taxon>Bacillati</taxon>
        <taxon>Bacillota</taxon>
        <taxon>Bacilli</taxon>
        <taxon>Lactobacillales</taxon>
        <taxon>Aerococcaceae</taxon>
        <taxon>Fundicoccus</taxon>
    </lineage>
</organism>
<reference evidence="2 3" key="1">
    <citation type="submission" date="2019-11" db="EMBL/GenBank/DDBJ databases">
        <title>Characterisation of Fundicoccus ignavus gen. nov. sp. nov., a novel genus of the family Aerococcaceae isolated from bulk tank milk.</title>
        <authorList>
            <person name="Siebert A."/>
            <person name="Huptas C."/>
            <person name="Wenning M."/>
            <person name="Scherer S."/>
            <person name="Doll E.V."/>
        </authorList>
    </citation>
    <scope>NUCLEOTIDE SEQUENCE [LARGE SCALE GENOMIC DNA]</scope>
    <source>
        <strain evidence="2 3">DSM 109653</strain>
    </source>
</reference>
<sequence>MKAKVRYALLAMIFLTIQTSEVSIVSAQASSFLADVERVDKVEDDQAIHFIDENDPLFNEVFYYLGADENLDKLMFENFPLLTVGVTKKYTDASLIPETIYYNSYGYTGYIPKISQDKQTAEGFVEVVYIGVVFRNGPTVTE</sequence>
<dbReference type="EMBL" id="WJQR01000011">
    <property type="protein sequence ID" value="MRI82430.1"/>
    <property type="molecule type" value="Genomic_DNA"/>
</dbReference>
<dbReference type="RefSeq" id="WP_153862528.1">
    <property type="nucleotide sequence ID" value="NZ_WJQR01000011.1"/>
</dbReference>
<comment type="caution">
    <text evidence="2">The sequence shown here is derived from an EMBL/GenBank/DDBJ whole genome shotgun (WGS) entry which is preliminary data.</text>
</comment>
<accession>A0A844BKI1</accession>
<protein>
    <submittedName>
        <fullName evidence="2">Uncharacterized protein</fullName>
    </submittedName>
</protein>
<proteinExistence type="predicted"/>